<accession>A0A2C9VN04</accession>
<organism evidence="1">
    <name type="scientific">Manihot esculenta</name>
    <name type="common">Cassava</name>
    <name type="synonym">Jatropha manihot</name>
    <dbReference type="NCBI Taxonomy" id="3983"/>
    <lineage>
        <taxon>Eukaryota</taxon>
        <taxon>Viridiplantae</taxon>
        <taxon>Streptophyta</taxon>
        <taxon>Embryophyta</taxon>
        <taxon>Tracheophyta</taxon>
        <taxon>Spermatophyta</taxon>
        <taxon>Magnoliopsida</taxon>
        <taxon>eudicotyledons</taxon>
        <taxon>Gunneridae</taxon>
        <taxon>Pentapetalae</taxon>
        <taxon>rosids</taxon>
        <taxon>fabids</taxon>
        <taxon>Malpighiales</taxon>
        <taxon>Euphorbiaceae</taxon>
        <taxon>Crotonoideae</taxon>
        <taxon>Manihoteae</taxon>
        <taxon>Manihot</taxon>
    </lineage>
</organism>
<dbReference type="AlphaFoldDB" id="A0A2C9VN04"/>
<sequence>MYNFPIMGKTVKPLYKKNKIKLNWQGMLKRNYFHHNHGIKEGLATM</sequence>
<proteinExistence type="predicted"/>
<name>A0A2C9VN04_MANES</name>
<gene>
    <name evidence="1" type="ORF">MANES_06G004200</name>
</gene>
<dbReference type="EMBL" id="CM004392">
    <property type="protein sequence ID" value="OAY46490.1"/>
    <property type="molecule type" value="Genomic_DNA"/>
</dbReference>
<reference evidence="1" key="1">
    <citation type="submission" date="2016-02" db="EMBL/GenBank/DDBJ databases">
        <title>WGS assembly of Manihot esculenta.</title>
        <authorList>
            <person name="Bredeson J.V."/>
            <person name="Prochnik S.E."/>
            <person name="Lyons J.B."/>
            <person name="Schmutz J."/>
            <person name="Grimwood J."/>
            <person name="Vrebalov J."/>
            <person name="Bart R.S."/>
            <person name="Amuge T."/>
            <person name="Ferguson M.E."/>
            <person name="Green R."/>
            <person name="Putnam N."/>
            <person name="Stites J."/>
            <person name="Rounsley S."/>
            <person name="Rokhsar D.S."/>
        </authorList>
    </citation>
    <scope>NUCLEOTIDE SEQUENCE [LARGE SCALE GENOMIC DNA]</scope>
    <source>
        <tissue evidence="1">Leaf</tissue>
    </source>
</reference>
<protein>
    <submittedName>
        <fullName evidence="1">Uncharacterized protein</fullName>
    </submittedName>
</protein>
<evidence type="ECO:0000313" key="1">
    <source>
        <dbReference type="EMBL" id="OAY46490.1"/>
    </source>
</evidence>